<comment type="caution">
    <text evidence="2">The sequence shown here is derived from an EMBL/GenBank/DDBJ whole genome shotgun (WGS) entry which is preliminary data.</text>
</comment>
<keyword evidence="1" id="KW-1133">Transmembrane helix</keyword>
<dbReference type="GO" id="GO:0042910">
    <property type="term" value="F:xenobiotic transmembrane transporter activity"/>
    <property type="evidence" value="ECO:0007669"/>
    <property type="project" value="TreeGrafter"/>
</dbReference>
<dbReference type="SUPFAM" id="SSF82693">
    <property type="entry name" value="Multidrug efflux transporter AcrB pore domain, PN1, PN2, PC1 and PC2 subdomains"/>
    <property type="match status" value="1"/>
</dbReference>
<keyword evidence="1" id="KW-0812">Transmembrane</keyword>
<dbReference type="InterPro" id="IPR001036">
    <property type="entry name" value="Acrflvin-R"/>
</dbReference>
<dbReference type="Gene3D" id="3.30.70.1430">
    <property type="entry name" value="Multidrug efflux transporter AcrB pore domain"/>
    <property type="match status" value="1"/>
</dbReference>
<evidence type="ECO:0000256" key="1">
    <source>
        <dbReference type="SAM" id="Phobius"/>
    </source>
</evidence>
<keyword evidence="1" id="KW-0472">Membrane</keyword>
<dbReference type="GO" id="GO:0005886">
    <property type="term" value="C:plasma membrane"/>
    <property type="evidence" value="ECO:0007669"/>
    <property type="project" value="TreeGrafter"/>
</dbReference>
<proteinExistence type="predicted"/>
<dbReference type="RefSeq" id="WP_185671401.1">
    <property type="nucleotide sequence ID" value="NZ_JACJVP010000040.1"/>
</dbReference>
<dbReference type="Pfam" id="PF00873">
    <property type="entry name" value="ACR_tran"/>
    <property type="match status" value="1"/>
</dbReference>
<sequence>MSWLIRISLKNDVAVVILCVFVLGYGFYSATQIKQQTFPDLEFPAVFIQVVQPGASTEEMETSVTKPVADSMKSIKGYVPLPALHRRMPPAS</sequence>
<gene>
    <name evidence="2" type="ORF">H7C19_22895</name>
</gene>
<dbReference type="Proteomes" id="UP000547209">
    <property type="component" value="Unassembled WGS sequence"/>
</dbReference>
<dbReference type="EMBL" id="JACJVP010000040">
    <property type="protein sequence ID" value="MBB6673531.1"/>
    <property type="molecule type" value="Genomic_DNA"/>
</dbReference>
<protein>
    <submittedName>
        <fullName evidence="2">Efflux RND transporter permease subunit</fullName>
    </submittedName>
</protein>
<dbReference type="PANTHER" id="PTHR32063:SF0">
    <property type="entry name" value="SWARMING MOTILITY PROTEIN SWRC"/>
    <property type="match status" value="1"/>
</dbReference>
<accession>A0A7X0RW31</accession>
<organism evidence="2 3">
    <name type="scientific">Cohnella nanjingensis</name>
    <dbReference type="NCBI Taxonomy" id="1387779"/>
    <lineage>
        <taxon>Bacteria</taxon>
        <taxon>Bacillati</taxon>
        <taxon>Bacillota</taxon>
        <taxon>Bacilli</taxon>
        <taxon>Bacillales</taxon>
        <taxon>Paenibacillaceae</taxon>
        <taxon>Cohnella</taxon>
    </lineage>
</organism>
<keyword evidence="3" id="KW-1185">Reference proteome</keyword>
<dbReference type="PANTHER" id="PTHR32063">
    <property type="match status" value="1"/>
</dbReference>
<evidence type="ECO:0000313" key="2">
    <source>
        <dbReference type="EMBL" id="MBB6673531.1"/>
    </source>
</evidence>
<reference evidence="2 3" key="1">
    <citation type="submission" date="2020-08" db="EMBL/GenBank/DDBJ databases">
        <title>Cohnella phylogeny.</title>
        <authorList>
            <person name="Dunlap C."/>
        </authorList>
    </citation>
    <scope>NUCLEOTIDE SEQUENCE [LARGE SCALE GENOMIC DNA]</scope>
    <source>
        <strain evidence="2 3">DSM 28246</strain>
    </source>
</reference>
<evidence type="ECO:0000313" key="3">
    <source>
        <dbReference type="Proteomes" id="UP000547209"/>
    </source>
</evidence>
<name>A0A7X0RW31_9BACL</name>
<feature type="transmembrane region" description="Helical" evidence="1">
    <location>
        <begin position="12"/>
        <end position="30"/>
    </location>
</feature>
<dbReference type="AlphaFoldDB" id="A0A7X0RW31"/>